<evidence type="ECO:0000313" key="3">
    <source>
        <dbReference type="Proteomes" id="UP000028302"/>
    </source>
</evidence>
<dbReference type="OrthoDB" id="6077989at2"/>
<gene>
    <name evidence="2" type="ORF">C41B8_13295</name>
</gene>
<sequence length="195" mass="22801">MADIPEHLALPNRAELPSEVAILRERYPRPEWREHANYGELSAFWLHVHDSLRQQGRALQEFTHGFREDDCSNPGEFQRRFMPSLGQYLQHLEGHHHIEDSHYFPRFRSLDRRVAFGFDLLEDDHDIIHRGVTTVVASARAFMQALSRNADAARYAADAYVDESDRLLRLLKQHLSDEEDLVIPAMLEHSERPLR</sequence>
<keyword evidence="3" id="KW-1185">Reference proteome</keyword>
<feature type="domain" description="Hemerythrin-like" evidence="1">
    <location>
        <begin position="43"/>
        <end position="185"/>
    </location>
</feature>
<organism evidence="2 3">
    <name type="scientific">Salinisphaera hydrothermalis (strain C41B8)</name>
    <dbReference type="NCBI Taxonomy" id="1304275"/>
    <lineage>
        <taxon>Bacteria</taxon>
        <taxon>Pseudomonadati</taxon>
        <taxon>Pseudomonadota</taxon>
        <taxon>Gammaproteobacteria</taxon>
        <taxon>Salinisphaerales</taxon>
        <taxon>Salinisphaeraceae</taxon>
        <taxon>Salinisphaera</taxon>
    </lineage>
</organism>
<dbReference type="EMBL" id="APNK01000023">
    <property type="protein sequence ID" value="KEZ76713.1"/>
    <property type="molecule type" value="Genomic_DNA"/>
</dbReference>
<dbReference type="eggNOG" id="ENOG5030DC7">
    <property type="taxonomic scope" value="Bacteria"/>
</dbReference>
<dbReference type="Pfam" id="PF01814">
    <property type="entry name" value="Hemerythrin"/>
    <property type="match status" value="1"/>
</dbReference>
<reference evidence="2 3" key="1">
    <citation type="submission" date="2013-03" db="EMBL/GenBank/DDBJ databases">
        <title>Salinisphaera hydrothermalis C41B8 Genome Sequencing.</title>
        <authorList>
            <person name="Li C."/>
            <person name="Lai Q."/>
            <person name="Shao Z."/>
        </authorList>
    </citation>
    <scope>NUCLEOTIDE SEQUENCE [LARGE SCALE GENOMIC DNA]</scope>
    <source>
        <strain evidence="2 3">C41B8</strain>
    </source>
</reference>
<evidence type="ECO:0000313" key="2">
    <source>
        <dbReference type="EMBL" id="KEZ76713.1"/>
    </source>
</evidence>
<name>A0A084IJ29_SALHC</name>
<dbReference type="AlphaFoldDB" id="A0A084IJ29"/>
<protein>
    <submittedName>
        <fullName evidence="2">Hemerythrin HHE cation binding domain-containing protein</fullName>
    </submittedName>
</protein>
<proteinExistence type="predicted"/>
<evidence type="ECO:0000259" key="1">
    <source>
        <dbReference type="Pfam" id="PF01814"/>
    </source>
</evidence>
<dbReference type="STRING" id="1304275.C41B8_13295"/>
<accession>A0A084IJ29</accession>
<dbReference type="Proteomes" id="UP000028302">
    <property type="component" value="Unassembled WGS sequence"/>
</dbReference>
<comment type="caution">
    <text evidence="2">The sequence shown here is derived from an EMBL/GenBank/DDBJ whole genome shotgun (WGS) entry which is preliminary data.</text>
</comment>
<dbReference type="InterPro" id="IPR012312">
    <property type="entry name" value="Hemerythrin-like"/>
</dbReference>
<dbReference type="Gene3D" id="1.20.120.520">
    <property type="entry name" value="nmb1532 protein domain like"/>
    <property type="match status" value="1"/>
</dbReference>
<dbReference type="RefSeq" id="WP_037339156.1">
    <property type="nucleotide sequence ID" value="NZ_APNK01000023.1"/>
</dbReference>